<gene>
    <name evidence="1" type="ORF">SJ05684_c17950</name>
</gene>
<sequence>MGGDPLKAGRKDNRDAGKYSIDRTITAMTVTLLIARNRSTSGNR</sequence>
<name>A0A249PBZ9_9HYPH</name>
<proteinExistence type="predicted"/>
<dbReference type="KEGG" id="esj:SJ05684_c17950"/>
<protein>
    <submittedName>
        <fullName evidence="1">Uncharacterized protein</fullName>
    </submittedName>
</protein>
<dbReference type="AlphaFoldDB" id="A0A249PBZ9"/>
<dbReference type="Proteomes" id="UP000217211">
    <property type="component" value="Chromosome"/>
</dbReference>
<reference evidence="1 2" key="1">
    <citation type="submission" date="2017-08" db="EMBL/GenBank/DDBJ databases">
        <title>Multipartite genome sequences of Sinorhizobium species nodulating soybeans.</title>
        <authorList>
            <person name="Tian C.F."/>
        </authorList>
    </citation>
    <scope>NUCLEOTIDE SEQUENCE [LARGE SCALE GENOMIC DNA]</scope>
    <source>
        <strain evidence="1 2">CCBAU 05684</strain>
    </source>
</reference>
<evidence type="ECO:0000313" key="2">
    <source>
        <dbReference type="Proteomes" id="UP000217211"/>
    </source>
</evidence>
<dbReference type="EMBL" id="CP023067">
    <property type="protein sequence ID" value="ASY63237.1"/>
    <property type="molecule type" value="Genomic_DNA"/>
</dbReference>
<accession>A0A249PBZ9</accession>
<keyword evidence="2" id="KW-1185">Reference proteome</keyword>
<evidence type="ECO:0000313" key="1">
    <source>
        <dbReference type="EMBL" id="ASY63237.1"/>
    </source>
</evidence>
<organism evidence="1 2">
    <name type="scientific">Sinorhizobium sojae CCBAU 05684</name>
    <dbReference type="NCBI Taxonomy" id="716928"/>
    <lineage>
        <taxon>Bacteria</taxon>
        <taxon>Pseudomonadati</taxon>
        <taxon>Pseudomonadota</taxon>
        <taxon>Alphaproteobacteria</taxon>
        <taxon>Hyphomicrobiales</taxon>
        <taxon>Rhizobiaceae</taxon>
        <taxon>Sinorhizobium/Ensifer group</taxon>
        <taxon>Sinorhizobium</taxon>
    </lineage>
</organism>